<comment type="function">
    <text evidence="10">Member of the two-component regulatory system HssS/HssR involved in intracellular heme homeostasis and tempering of staphylococcal virulence. Phosphorylated HssR binds to a direct repeat sequence within hrtAB promoter and activates the expression of hrtAB, an efflux pump, in response to extracellular heme, hemin, hemoglobin or blood.</text>
</comment>
<evidence type="ECO:0000313" key="17">
    <source>
        <dbReference type="Proteomes" id="UP000005561"/>
    </source>
</evidence>
<dbReference type="eggNOG" id="COG0745">
    <property type="taxonomic scope" value="Bacteria"/>
</dbReference>
<dbReference type="Pfam" id="PF00486">
    <property type="entry name" value="Trans_reg_C"/>
    <property type="match status" value="1"/>
</dbReference>
<dbReference type="AlphaFoldDB" id="C6LJU4"/>
<dbReference type="SMART" id="SM00862">
    <property type="entry name" value="Trans_reg_C"/>
    <property type="match status" value="1"/>
</dbReference>
<keyword evidence="6 13" id="KW-0238">DNA-binding</keyword>
<evidence type="ECO:0000256" key="2">
    <source>
        <dbReference type="ARBA" id="ARBA00018672"/>
    </source>
</evidence>
<proteinExistence type="predicted"/>
<dbReference type="InterPro" id="IPR001867">
    <property type="entry name" value="OmpR/PhoB-type_DNA-bd"/>
</dbReference>
<gene>
    <name evidence="16" type="ORF">BRYFOR_08931</name>
</gene>
<dbReference type="InterPro" id="IPR036388">
    <property type="entry name" value="WH-like_DNA-bd_sf"/>
</dbReference>
<dbReference type="PANTHER" id="PTHR48111:SF49">
    <property type="entry name" value="HEME RESPONSE REGULATOR HSSR"/>
    <property type="match status" value="1"/>
</dbReference>
<evidence type="ECO:0000256" key="7">
    <source>
        <dbReference type="ARBA" id="ARBA00023159"/>
    </source>
</evidence>
<dbReference type="InterPro" id="IPR001789">
    <property type="entry name" value="Sig_transdc_resp-reg_receiver"/>
</dbReference>
<dbReference type="Pfam" id="PF00072">
    <property type="entry name" value="Response_reg"/>
    <property type="match status" value="1"/>
</dbReference>
<dbReference type="PROSITE" id="PS51755">
    <property type="entry name" value="OMPR_PHOB"/>
    <property type="match status" value="1"/>
</dbReference>
<dbReference type="PANTHER" id="PTHR48111">
    <property type="entry name" value="REGULATOR OF RPOS"/>
    <property type="match status" value="1"/>
</dbReference>
<accession>C6LJU4</accession>
<evidence type="ECO:0000256" key="1">
    <source>
        <dbReference type="ARBA" id="ARBA00004496"/>
    </source>
</evidence>
<dbReference type="RefSeq" id="WP_006863694.1">
    <property type="nucleotide sequence ID" value="NZ_ACCL02000022.1"/>
</dbReference>
<evidence type="ECO:0000256" key="8">
    <source>
        <dbReference type="ARBA" id="ARBA00023163"/>
    </source>
</evidence>
<keyword evidence="12" id="KW-0597">Phosphoprotein</keyword>
<keyword evidence="5" id="KW-0843">Virulence</keyword>
<evidence type="ECO:0000259" key="15">
    <source>
        <dbReference type="PROSITE" id="PS51755"/>
    </source>
</evidence>
<feature type="modified residue" description="4-aspartylphosphate" evidence="12">
    <location>
        <position position="51"/>
    </location>
</feature>
<dbReference type="GO" id="GO:0006355">
    <property type="term" value="P:regulation of DNA-templated transcription"/>
    <property type="evidence" value="ECO:0007669"/>
    <property type="project" value="InterPro"/>
</dbReference>
<keyword evidence="7" id="KW-0010">Activator</keyword>
<dbReference type="InterPro" id="IPR039420">
    <property type="entry name" value="WalR-like"/>
</dbReference>
<dbReference type="Gene3D" id="3.40.50.2300">
    <property type="match status" value="1"/>
</dbReference>
<name>C6LJU4_9FIRM</name>
<dbReference type="OrthoDB" id="9790442at2"/>
<dbReference type="GO" id="GO:0000976">
    <property type="term" value="F:transcription cis-regulatory region binding"/>
    <property type="evidence" value="ECO:0007669"/>
    <property type="project" value="TreeGrafter"/>
</dbReference>
<dbReference type="CDD" id="cd00383">
    <property type="entry name" value="trans_reg_C"/>
    <property type="match status" value="1"/>
</dbReference>
<evidence type="ECO:0000256" key="11">
    <source>
        <dbReference type="ARBA" id="ARBA00039976"/>
    </source>
</evidence>
<feature type="domain" description="Response regulatory" evidence="14">
    <location>
        <begin position="3"/>
        <end position="116"/>
    </location>
</feature>
<protein>
    <recommendedName>
        <fullName evidence="11">Heme response regulator HssR</fullName>
    </recommendedName>
    <alternativeName>
        <fullName evidence="2">Stage 0 sporulation protein A homolog</fullName>
    </alternativeName>
</protein>
<dbReference type="CDD" id="cd17574">
    <property type="entry name" value="REC_OmpR"/>
    <property type="match status" value="1"/>
</dbReference>
<evidence type="ECO:0000256" key="5">
    <source>
        <dbReference type="ARBA" id="ARBA00023026"/>
    </source>
</evidence>
<keyword evidence="8" id="KW-0804">Transcription</keyword>
<dbReference type="InterPro" id="IPR011006">
    <property type="entry name" value="CheY-like_superfamily"/>
</dbReference>
<evidence type="ECO:0000313" key="16">
    <source>
        <dbReference type="EMBL" id="EET59022.1"/>
    </source>
</evidence>
<evidence type="ECO:0000256" key="4">
    <source>
        <dbReference type="ARBA" id="ARBA00023015"/>
    </source>
</evidence>
<keyword evidence="17" id="KW-1185">Reference proteome</keyword>
<keyword evidence="4" id="KW-0805">Transcription regulation</keyword>
<evidence type="ECO:0000259" key="14">
    <source>
        <dbReference type="PROSITE" id="PS50110"/>
    </source>
</evidence>
<evidence type="ECO:0000256" key="13">
    <source>
        <dbReference type="PROSITE-ProRule" id="PRU01091"/>
    </source>
</evidence>
<dbReference type="GO" id="GO:0000156">
    <property type="term" value="F:phosphorelay response regulator activity"/>
    <property type="evidence" value="ECO:0007669"/>
    <property type="project" value="TreeGrafter"/>
</dbReference>
<evidence type="ECO:0000256" key="9">
    <source>
        <dbReference type="ARBA" id="ARBA00024867"/>
    </source>
</evidence>
<reference evidence="16" key="1">
    <citation type="submission" date="2009-07" db="EMBL/GenBank/DDBJ databases">
        <authorList>
            <person name="Weinstock G."/>
            <person name="Sodergren E."/>
            <person name="Clifton S."/>
            <person name="Fulton L."/>
            <person name="Fulton B."/>
            <person name="Courtney L."/>
            <person name="Fronick C."/>
            <person name="Harrison M."/>
            <person name="Strong C."/>
            <person name="Farmer C."/>
            <person name="Delahaunty K."/>
            <person name="Markovic C."/>
            <person name="Hall O."/>
            <person name="Minx P."/>
            <person name="Tomlinson C."/>
            <person name="Mitreva M."/>
            <person name="Nelson J."/>
            <person name="Hou S."/>
            <person name="Wollam A."/>
            <person name="Pepin K.H."/>
            <person name="Johnson M."/>
            <person name="Bhonagiri V."/>
            <person name="Nash W.E."/>
            <person name="Warren W."/>
            <person name="Chinwalla A."/>
            <person name="Mardis E.R."/>
            <person name="Wilson R.K."/>
        </authorList>
    </citation>
    <scope>NUCLEOTIDE SEQUENCE [LARGE SCALE GENOMIC DNA]</scope>
    <source>
        <strain evidence="16">DSM 14469</strain>
    </source>
</reference>
<feature type="domain" description="OmpR/PhoB-type" evidence="15">
    <location>
        <begin position="124"/>
        <end position="221"/>
    </location>
</feature>
<dbReference type="PROSITE" id="PS50110">
    <property type="entry name" value="RESPONSE_REGULATORY"/>
    <property type="match status" value="1"/>
</dbReference>
<evidence type="ECO:0000256" key="3">
    <source>
        <dbReference type="ARBA" id="ARBA00022490"/>
    </source>
</evidence>
<dbReference type="SUPFAM" id="SSF52172">
    <property type="entry name" value="CheY-like"/>
    <property type="match status" value="1"/>
</dbReference>
<evidence type="ECO:0000256" key="10">
    <source>
        <dbReference type="ARBA" id="ARBA00037471"/>
    </source>
</evidence>
<dbReference type="STRING" id="168384.SAMN05660368_03398"/>
<dbReference type="GO" id="GO:0032993">
    <property type="term" value="C:protein-DNA complex"/>
    <property type="evidence" value="ECO:0007669"/>
    <property type="project" value="TreeGrafter"/>
</dbReference>
<dbReference type="GO" id="GO:0005829">
    <property type="term" value="C:cytosol"/>
    <property type="evidence" value="ECO:0007669"/>
    <property type="project" value="TreeGrafter"/>
</dbReference>
<evidence type="ECO:0000256" key="6">
    <source>
        <dbReference type="ARBA" id="ARBA00023125"/>
    </source>
</evidence>
<keyword evidence="3" id="KW-0963">Cytoplasm</keyword>
<dbReference type="EMBL" id="ACCL02000022">
    <property type="protein sequence ID" value="EET59022.1"/>
    <property type="molecule type" value="Genomic_DNA"/>
</dbReference>
<comment type="caution">
    <text evidence="16">The sequence shown here is derived from an EMBL/GenBank/DDBJ whole genome shotgun (WGS) entry which is preliminary data.</text>
</comment>
<dbReference type="SMART" id="SM00448">
    <property type="entry name" value="REC"/>
    <property type="match status" value="1"/>
</dbReference>
<comment type="subcellular location">
    <subcellularLocation>
        <location evidence="1">Cytoplasm</location>
    </subcellularLocation>
</comment>
<comment type="function">
    <text evidence="9">May play the central regulatory role in sporulation. It may be an element of the effector pathway responsible for the activation of sporulation genes in response to nutritional stress. Spo0A may act in concert with spo0H (a sigma factor) to control the expression of some genes that are critical to the sporulation process.</text>
</comment>
<dbReference type="Gene3D" id="1.10.10.10">
    <property type="entry name" value="Winged helix-like DNA-binding domain superfamily/Winged helix DNA-binding domain"/>
    <property type="match status" value="1"/>
</dbReference>
<dbReference type="Proteomes" id="UP000005561">
    <property type="component" value="Unassembled WGS sequence"/>
</dbReference>
<sequence length="226" mass="25767">MVTILIAEDNDNIRLLISERLRPFYTILLASDGMEALEILESRHVDLLLTDVMMPGMDGFELIKEIRRNGFKLPALILTAKQSFNDKRIGFSIGTDDYMTKPVNYEELHWRIDALLRRADITNARKIVIGETVLDEATYTLSKASCSIELPKKEFELLYKLLSYPGIIFTKSQLLDDIWGFDSDSSEDTVKTHISRLRSRVSDFTEFQIITIKGLGYKAVLGASHE</sequence>
<evidence type="ECO:0000256" key="12">
    <source>
        <dbReference type="PROSITE-ProRule" id="PRU00169"/>
    </source>
</evidence>
<feature type="DNA-binding region" description="OmpR/PhoB-type" evidence="13">
    <location>
        <begin position="124"/>
        <end position="221"/>
    </location>
</feature>
<organism evidence="16 17">
    <name type="scientific">Marvinbryantia formatexigens DSM 14469</name>
    <dbReference type="NCBI Taxonomy" id="478749"/>
    <lineage>
        <taxon>Bacteria</taxon>
        <taxon>Bacillati</taxon>
        <taxon>Bacillota</taxon>
        <taxon>Clostridia</taxon>
        <taxon>Lachnospirales</taxon>
        <taxon>Lachnospiraceae</taxon>
        <taxon>Marvinbryantia</taxon>
    </lineage>
</organism>